<evidence type="ECO:0000256" key="1">
    <source>
        <dbReference type="ARBA" id="ARBA00004651"/>
    </source>
</evidence>
<comment type="caution">
    <text evidence="8">The sequence shown here is derived from an EMBL/GenBank/DDBJ whole genome shotgun (WGS) entry which is preliminary data.</text>
</comment>
<dbReference type="InterPro" id="IPR032694">
    <property type="entry name" value="CopC/D"/>
</dbReference>
<dbReference type="InterPro" id="IPR008457">
    <property type="entry name" value="Cu-R_CopD_dom"/>
</dbReference>
<evidence type="ECO:0000256" key="2">
    <source>
        <dbReference type="ARBA" id="ARBA00022475"/>
    </source>
</evidence>
<evidence type="ECO:0000256" key="5">
    <source>
        <dbReference type="ARBA" id="ARBA00023136"/>
    </source>
</evidence>
<feature type="transmembrane region" description="Helical" evidence="6">
    <location>
        <begin position="172"/>
        <end position="199"/>
    </location>
</feature>
<name>A0A940MC87_9ACTN</name>
<keyword evidence="5 6" id="KW-0472">Membrane</keyword>
<dbReference type="AlphaFoldDB" id="A0A940MC87"/>
<feature type="transmembrane region" description="Helical" evidence="6">
    <location>
        <begin position="126"/>
        <end position="144"/>
    </location>
</feature>
<keyword evidence="3 6" id="KW-0812">Transmembrane</keyword>
<evidence type="ECO:0000259" key="7">
    <source>
        <dbReference type="Pfam" id="PF05425"/>
    </source>
</evidence>
<reference evidence="8" key="1">
    <citation type="submission" date="2021-03" db="EMBL/GenBank/DDBJ databases">
        <title>Whole genome sequence of Streptomyces bomunensis MMS17-BM035.</title>
        <authorList>
            <person name="Lee J.H."/>
        </authorList>
    </citation>
    <scope>NUCLEOTIDE SEQUENCE</scope>
    <source>
        <strain evidence="8">MMS17-BM035</strain>
    </source>
</reference>
<feature type="transmembrane region" description="Helical" evidence="6">
    <location>
        <begin position="248"/>
        <end position="268"/>
    </location>
</feature>
<dbReference type="PANTHER" id="PTHR34820:SF4">
    <property type="entry name" value="INNER MEMBRANE PROTEIN YEBZ"/>
    <property type="match status" value="1"/>
</dbReference>
<proteinExistence type="predicted"/>
<feature type="domain" description="Copper resistance protein D" evidence="7">
    <location>
        <begin position="211"/>
        <end position="301"/>
    </location>
</feature>
<dbReference type="GO" id="GO:0005886">
    <property type="term" value="C:plasma membrane"/>
    <property type="evidence" value="ECO:0007669"/>
    <property type="project" value="UniProtKB-SubCell"/>
</dbReference>
<accession>A0A940MC87</accession>
<dbReference type="EMBL" id="JAGIQL010000013">
    <property type="protein sequence ID" value="MBP0456987.1"/>
    <property type="molecule type" value="Genomic_DNA"/>
</dbReference>
<gene>
    <name evidence="8" type="ORF">JFN87_05635</name>
</gene>
<sequence length="314" mass="31863">MPDERRGATRTAWLAAPGIVAAALIALLGVAAATHGTGELPVHAAGTTTLLRAIVFAALAVHLGELAGARFARAPSRADRPRPAPRPLSAVASLAGAGACAGQLLLLCGVSGLNAASAYSTVQGRLLLVMANGFLLAAGCAALGRPGWALAPLAAVVGAEALRAHPEQSTPLIGAALTVVHLTAASLWTGGLFHVLRVLCGARGDRPYANAVLSRYARRAGWLPVALAATGTASALRKMPFDVALTSAYGRVLLVKLALVGAASALALGARRRLRRTGTAGREAYLEVTVLAVVVLVSAVLTVVPNPSWHALAR</sequence>
<keyword evidence="9" id="KW-1185">Reference proteome</keyword>
<evidence type="ECO:0000256" key="6">
    <source>
        <dbReference type="SAM" id="Phobius"/>
    </source>
</evidence>
<dbReference type="Pfam" id="PF05425">
    <property type="entry name" value="CopD"/>
    <property type="match status" value="1"/>
</dbReference>
<feature type="transmembrane region" description="Helical" evidence="6">
    <location>
        <begin position="12"/>
        <end position="33"/>
    </location>
</feature>
<protein>
    <submittedName>
        <fullName evidence="8">CopD family protein</fullName>
    </submittedName>
</protein>
<evidence type="ECO:0000313" key="9">
    <source>
        <dbReference type="Proteomes" id="UP000670475"/>
    </source>
</evidence>
<feature type="transmembrane region" description="Helical" evidence="6">
    <location>
        <begin position="220"/>
        <end position="236"/>
    </location>
</feature>
<dbReference type="PANTHER" id="PTHR34820">
    <property type="entry name" value="INNER MEMBRANE PROTEIN YEBZ"/>
    <property type="match status" value="1"/>
</dbReference>
<dbReference type="Proteomes" id="UP000670475">
    <property type="component" value="Unassembled WGS sequence"/>
</dbReference>
<evidence type="ECO:0000256" key="3">
    <source>
        <dbReference type="ARBA" id="ARBA00022692"/>
    </source>
</evidence>
<comment type="subcellular location">
    <subcellularLocation>
        <location evidence="1">Cell membrane</location>
        <topology evidence="1">Multi-pass membrane protein</topology>
    </subcellularLocation>
</comment>
<feature type="transmembrane region" description="Helical" evidence="6">
    <location>
        <begin position="284"/>
        <end position="304"/>
    </location>
</feature>
<feature type="transmembrane region" description="Helical" evidence="6">
    <location>
        <begin position="53"/>
        <end position="72"/>
    </location>
</feature>
<keyword evidence="2" id="KW-1003">Cell membrane</keyword>
<evidence type="ECO:0000313" key="8">
    <source>
        <dbReference type="EMBL" id="MBP0456987.1"/>
    </source>
</evidence>
<dbReference type="GO" id="GO:0006825">
    <property type="term" value="P:copper ion transport"/>
    <property type="evidence" value="ECO:0007669"/>
    <property type="project" value="InterPro"/>
</dbReference>
<evidence type="ECO:0000256" key="4">
    <source>
        <dbReference type="ARBA" id="ARBA00022989"/>
    </source>
</evidence>
<organism evidence="8 9">
    <name type="scientific">Streptomyces montanisoli</name>
    <dbReference type="NCBI Taxonomy" id="2798581"/>
    <lineage>
        <taxon>Bacteria</taxon>
        <taxon>Bacillati</taxon>
        <taxon>Actinomycetota</taxon>
        <taxon>Actinomycetes</taxon>
        <taxon>Kitasatosporales</taxon>
        <taxon>Streptomycetaceae</taxon>
        <taxon>Streptomyces</taxon>
    </lineage>
</organism>
<keyword evidence="4 6" id="KW-1133">Transmembrane helix</keyword>